<keyword evidence="2" id="KW-0238">DNA-binding</keyword>
<dbReference type="SUPFAM" id="SSF46785">
    <property type="entry name" value="Winged helix' DNA-binding domain"/>
    <property type="match status" value="1"/>
</dbReference>
<dbReference type="InterPro" id="IPR036390">
    <property type="entry name" value="WH_DNA-bd_sf"/>
</dbReference>
<reference evidence="5 6" key="1">
    <citation type="submission" date="2016-08" db="EMBL/GenBank/DDBJ databases">
        <title>Genome of Bacillus solimangrovi GH2-4.</title>
        <authorList>
            <person name="Lim S."/>
            <person name="Kim B.-C."/>
        </authorList>
    </citation>
    <scope>NUCLEOTIDE SEQUENCE [LARGE SCALE GENOMIC DNA]</scope>
    <source>
        <strain evidence="5 6">GH2-4</strain>
    </source>
</reference>
<dbReference type="AlphaFoldDB" id="A0A1E5LJA8"/>
<dbReference type="PANTHER" id="PTHR38445">
    <property type="entry name" value="HTH-TYPE TRANSCRIPTIONAL REPRESSOR YTRA"/>
    <property type="match status" value="1"/>
</dbReference>
<accession>A0A1E5LJA8</accession>
<evidence type="ECO:0000256" key="1">
    <source>
        <dbReference type="ARBA" id="ARBA00023015"/>
    </source>
</evidence>
<dbReference type="EMBL" id="MJEH01000004">
    <property type="protein sequence ID" value="OEH94170.1"/>
    <property type="molecule type" value="Genomic_DNA"/>
</dbReference>
<keyword evidence="6" id="KW-1185">Reference proteome</keyword>
<dbReference type="GO" id="GO:0003677">
    <property type="term" value="F:DNA binding"/>
    <property type="evidence" value="ECO:0007669"/>
    <property type="project" value="UniProtKB-KW"/>
</dbReference>
<dbReference type="Proteomes" id="UP000095209">
    <property type="component" value="Unassembled WGS sequence"/>
</dbReference>
<evidence type="ECO:0000256" key="2">
    <source>
        <dbReference type="ARBA" id="ARBA00023125"/>
    </source>
</evidence>
<dbReference type="PROSITE" id="PS50949">
    <property type="entry name" value="HTH_GNTR"/>
    <property type="match status" value="1"/>
</dbReference>
<organism evidence="5 6">
    <name type="scientific">Bacillus solimangrovi</name>
    <dbReference type="NCBI Taxonomy" id="1305675"/>
    <lineage>
        <taxon>Bacteria</taxon>
        <taxon>Bacillati</taxon>
        <taxon>Bacillota</taxon>
        <taxon>Bacilli</taxon>
        <taxon>Bacillales</taxon>
        <taxon>Bacillaceae</taxon>
        <taxon>Bacillus</taxon>
    </lineage>
</organism>
<evidence type="ECO:0000313" key="6">
    <source>
        <dbReference type="Proteomes" id="UP000095209"/>
    </source>
</evidence>
<dbReference type="Gene3D" id="1.10.10.10">
    <property type="entry name" value="Winged helix-like DNA-binding domain superfamily/Winged helix DNA-binding domain"/>
    <property type="match status" value="1"/>
</dbReference>
<evidence type="ECO:0000259" key="4">
    <source>
        <dbReference type="PROSITE" id="PS50949"/>
    </source>
</evidence>
<gene>
    <name evidence="5" type="ORF">BFG57_08955</name>
</gene>
<dbReference type="InterPro" id="IPR000524">
    <property type="entry name" value="Tscrpt_reg_HTH_GntR"/>
</dbReference>
<dbReference type="GO" id="GO:0003700">
    <property type="term" value="F:DNA-binding transcription factor activity"/>
    <property type="evidence" value="ECO:0007669"/>
    <property type="project" value="InterPro"/>
</dbReference>
<evidence type="ECO:0000256" key="3">
    <source>
        <dbReference type="ARBA" id="ARBA00023163"/>
    </source>
</evidence>
<dbReference type="RefSeq" id="WP_069715733.1">
    <property type="nucleotide sequence ID" value="NZ_MJEH01000004.1"/>
</dbReference>
<name>A0A1E5LJA8_9BACI</name>
<protein>
    <submittedName>
        <fullName evidence="5">GntR family transcriptional regulator</fullName>
    </submittedName>
</protein>
<keyword evidence="1" id="KW-0805">Transcription regulation</keyword>
<dbReference type="SMART" id="SM00345">
    <property type="entry name" value="HTH_GNTR"/>
    <property type="match status" value="1"/>
</dbReference>
<dbReference type="PANTHER" id="PTHR38445:SF9">
    <property type="entry name" value="HTH-TYPE TRANSCRIPTIONAL REPRESSOR YTRA"/>
    <property type="match status" value="1"/>
</dbReference>
<comment type="caution">
    <text evidence="5">The sequence shown here is derived from an EMBL/GenBank/DDBJ whole genome shotgun (WGS) entry which is preliminary data.</text>
</comment>
<dbReference type="InterPro" id="IPR036388">
    <property type="entry name" value="WH-like_DNA-bd_sf"/>
</dbReference>
<feature type="domain" description="HTH gntR-type" evidence="4">
    <location>
        <begin position="10"/>
        <end position="78"/>
    </location>
</feature>
<evidence type="ECO:0000313" key="5">
    <source>
        <dbReference type="EMBL" id="OEH94170.1"/>
    </source>
</evidence>
<keyword evidence="3" id="KW-0804">Transcription</keyword>
<dbReference type="CDD" id="cd07377">
    <property type="entry name" value="WHTH_GntR"/>
    <property type="match status" value="1"/>
</dbReference>
<sequence length="133" mass="15403">MFELDIRSRKAIYEQLVDRIKELIINQVLQPDEKLPSVRMLAKQLTINPNTIQKAYRELEQQGYLYSIQGKGSFVAPVEVMHNEMKLNEVKSQLLKLISEAVYLGLTKEDLLTLYEEAKQKMEGGDENDDRDS</sequence>
<dbReference type="OrthoDB" id="9801546at2"/>
<dbReference type="Pfam" id="PF00392">
    <property type="entry name" value="GntR"/>
    <property type="match status" value="1"/>
</dbReference>
<dbReference type="STRING" id="1305675.BFG57_08955"/>
<proteinExistence type="predicted"/>